<comment type="similarity">
    <text evidence="2 5">Belongs to the Nudix hydrolase family.</text>
</comment>
<evidence type="ECO:0000313" key="8">
    <source>
        <dbReference type="Proteomes" id="UP001501586"/>
    </source>
</evidence>
<evidence type="ECO:0000256" key="2">
    <source>
        <dbReference type="ARBA" id="ARBA00005582"/>
    </source>
</evidence>
<dbReference type="InterPro" id="IPR015797">
    <property type="entry name" value="NUDIX_hydrolase-like_dom_sf"/>
</dbReference>
<dbReference type="PROSITE" id="PS51462">
    <property type="entry name" value="NUDIX"/>
    <property type="match status" value="1"/>
</dbReference>
<dbReference type="Pfam" id="PF00293">
    <property type="entry name" value="NUDIX"/>
    <property type="match status" value="1"/>
</dbReference>
<keyword evidence="8" id="KW-1185">Reference proteome</keyword>
<evidence type="ECO:0000256" key="3">
    <source>
        <dbReference type="ARBA" id="ARBA00022801"/>
    </source>
</evidence>
<dbReference type="InterPro" id="IPR020476">
    <property type="entry name" value="Nudix_hydrolase"/>
</dbReference>
<dbReference type="PANTHER" id="PTHR43222:SF9">
    <property type="entry name" value="8-OXO-(D)GTP PHOSPHATASE"/>
    <property type="match status" value="1"/>
</dbReference>
<sequence length="140" mass="15237">MRRVRAASSIVRRGDGALLLVRRGRPPQPGLWSVPGGKSEGNETLRETAARETFEETGLHVDVGEHLWQLDIPVSDELVYEVHDFAATVAGGRLQAGDDATEVTWVPRDQIAHLPLVDHLLDHLRAGGFVPLPDHSGAAE</sequence>
<dbReference type="Gene3D" id="3.90.79.10">
    <property type="entry name" value="Nucleoside Triphosphate Pyrophosphohydrolase"/>
    <property type="match status" value="1"/>
</dbReference>
<evidence type="ECO:0000256" key="4">
    <source>
        <dbReference type="ARBA" id="ARBA00022842"/>
    </source>
</evidence>
<dbReference type="SUPFAM" id="SSF55811">
    <property type="entry name" value="Nudix"/>
    <property type="match status" value="1"/>
</dbReference>
<feature type="domain" description="Nudix hydrolase" evidence="6">
    <location>
        <begin position="2"/>
        <end position="129"/>
    </location>
</feature>
<dbReference type="PANTHER" id="PTHR43222">
    <property type="entry name" value="NUDIX HYDROLASE 23"/>
    <property type="match status" value="1"/>
</dbReference>
<organism evidence="7 8">
    <name type="scientific">Brevibacterium daeguense</name>
    <dbReference type="NCBI Taxonomy" id="909936"/>
    <lineage>
        <taxon>Bacteria</taxon>
        <taxon>Bacillati</taxon>
        <taxon>Actinomycetota</taxon>
        <taxon>Actinomycetes</taxon>
        <taxon>Micrococcales</taxon>
        <taxon>Brevibacteriaceae</taxon>
        <taxon>Brevibacterium</taxon>
    </lineage>
</organism>
<reference evidence="8" key="1">
    <citation type="journal article" date="2019" name="Int. J. Syst. Evol. Microbiol.">
        <title>The Global Catalogue of Microorganisms (GCM) 10K type strain sequencing project: providing services to taxonomists for standard genome sequencing and annotation.</title>
        <authorList>
            <consortium name="The Broad Institute Genomics Platform"/>
            <consortium name="The Broad Institute Genome Sequencing Center for Infectious Disease"/>
            <person name="Wu L."/>
            <person name="Ma J."/>
        </authorList>
    </citation>
    <scope>NUCLEOTIDE SEQUENCE [LARGE SCALE GENOMIC DNA]</scope>
    <source>
        <strain evidence="8">JCM 17458</strain>
    </source>
</reference>
<dbReference type="CDD" id="cd04673">
    <property type="entry name" value="NUDIX_ADPRase"/>
    <property type="match status" value="1"/>
</dbReference>
<dbReference type="PRINTS" id="PR00502">
    <property type="entry name" value="NUDIXFAMILY"/>
</dbReference>
<dbReference type="PROSITE" id="PS00893">
    <property type="entry name" value="NUDIX_BOX"/>
    <property type="match status" value="1"/>
</dbReference>
<keyword evidence="3 5" id="KW-0378">Hydrolase</keyword>
<dbReference type="RefSeq" id="WP_272902440.1">
    <property type="nucleotide sequence ID" value="NZ_BAABAZ010000004.1"/>
</dbReference>
<gene>
    <name evidence="7" type="ORF">GCM10022261_08430</name>
</gene>
<dbReference type="InterPro" id="IPR000086">
    <property type="entry name" value="NUDIX_hydrolase_dom"/>
</dbReference>
<evidence type="ECO:0000256" key="5">
    <source>
        <dbReference type="RuleBase" id="RU003476"/>
    </source>
</evidence>
<dbReference type="EMBL" id="BAABAZ010000004">
    <property type="protein sequence ID" value="GAA4283312.1"/>
    <property type="molecule type" value="Genomic_DNA"/>
</dbReference>
<keyword evidence="4" id="KW-0460">Magnesium</keyword>
<comment type="cofactor">
    <cofactor evidence="1">
        <name>Mg(2+)</name>
        <dbReference type="ChEBI" id="CHEBI:18420"/>
    </cofactor>
</comment>
<comment type="caution">
    <text evidence="7">The sequence shown here is derived from an EMBL/GenBank/DDBJ whole genome shotgun (WGS) entry which is preliminary data.</text>
</comment>
<dbReference type="Proteomes" id="UP001501586">
    <property type="component" value="Unassembled WGS sequence"/>
</dbReference>
<accession>A0ABP8EH77</accession>
<protein>
    <recommendedName>
        <fullName evidence="6">Nudix hydrolase domain-containing protein</fullName>
    </recommendedName>
</protein>
<proteinExistence type="inferred from homology"/>
<evidence type="ECO:0000256" key="1">
    <source>
        <dbReference type="ARBA" id="ARBA00001946"/>
    </source>
</evidence>
<evidence type="ECO:0000259" key="6">
    <source>
        <dbReference type="PROSITE" id="PS51462"/>
    </source>
</evidence>
<name>A0ABP8EH77_9MICO</name>
<evidence type="ECO:0000313" key="7">
    <source>
        <dbReference type="EMBL" id="GAA4283312.1"/>
    </source>
</evidence>
<dbReference type="InterPro" id="IPR020084">
    <property type="entry name" value="NUDIX_hydrolase_CS"/>
</dbReference>